<protein>
    <submittedName>
        <fullName evidence="2">ArdC-like ssDNA-binding domain-containing protein</fullName>
    </submittedName>
</protein>
<dbReference type="Pfam" id="PF08401">
    <property type="entry name" value="ArdcN"/>
    <property type="match status" value="1"/>
</dbReference>
<feature type="non-terminal residue" evidence="2">
    <location>
        <position position="190"/>
    </location>
</feature>
<reference evidence="3" key="1">
    <citation type="journal article" date="2019" name="Int. J. Syst. Evol. Microbiol.">
        <title>The Global Catalogue of Microorganisms (GCM) 10K type strain sequencing project: providing services to taxonomists for standard genome sequencing and annotation.</title>
        <authorList>
            <consortium name="The Broad Institute Genomics Platform"/>
            <consortium name="The Broad Institute Genome Sequencing Center for Infectious Disease"/>
            <person name="Wu L."/>
            <person name="Ma J."/>
        </authorList>
    </citation>
    <scope>NUCLEOTIDE SEQUENCE [LARGE SCALE GENOMIC DNA]</scope>
    <source>
        <strain evidence="3">CECT 7131</strain>
    </source>
</reference>
<evidence type="ECO:0000313" key="3">
    <source>
        <dbReference type="Proteomes" id="UP001529369"/>
    </source>
</evidence>
<dbReference type="Proteomes" id="UP001529369">
    <property type="component" value="Unassembled WGS sequence"/>
</dbReference>
<evidence type="ECO:0000313" key="2">
    <source>
        <dbReference type="EMBL" id="MDN3563897.1"/>
    </source>
</evidence>
<dbReference type="EMBL" id="JAUFPN010000050">
    <property type="protein sequence ID" value="MDN3563897.1"/>
    <property type="molecule type" value="Genomic_DNA"/>
</dbReference>
<gene>
    <name evidence="2" type="ORF">QWZ14_05835</name>
</gene>
<organism evidence="2 3">
    <name type="scientific">Paeniroseomonas aquatica</name>
    <dbReference type="NCBI Taxonomy" id="373043"/>
    <lineage>
        <taxon>Bacteria</taxon>
        <taxon>Pseudomonadati</taxon>
        <taxon>Pseudomonadota</taxon>
        <taxon>Alphaproteobacteria</taxon>
        <taxon>Acetobacterales</taxon>
        <taxon>Acetobacteraceae</taxon>
        <taxon>Paeniroseomonas</taxon>
    </lineage>
</organism>
<evidence type="ECO:0000259" key="1">
    <source>
        <dbReference type="Pfam" id="PF08401"/>
    </source>
</evidence>
<comment type="caution">
    <text evidence="2">The sequence shown here is derived from an EMBL/GenBank/DDBJ whole genome shotgun (WGS) entry which is preliminary data.</text>
</comment>
<dbReference type="RefSeq" id="WP_290315692.1">
    <property type="nucleotide sequence ID" value="NZ_JAUFPN010000050.1"/>
</dbReference>
<dbReference type="InterPro" id="IPR013610">
    <property type="entry name" value="ArdC_N"/>
</dbReference>
<sequence>MTTNSKPSTGRVDLYQSVTDAIIAELELGLKPWKRPWKTTGAGFPLRHNGQPYRGINTLVLWMTMTAKGYTSPYFMTYRQAASLGAQVRKGEKATTVTYSDTIRRKAEQPDGTEEERSIWFLKSYAVFNAGQIDGLPGQYHPTQQPAMASIEHIAHADAFIAHTQADIRLGGERAFYRKRRGSSRGRVAL</sequence>
<name>A0ABT8A2B8_9PROT</name>
<keyword evidence="3" id="KW-1185">Reference proteome</keyword>
<proteinExistence type="predicted"/>
<feature type="domain" description="N-terminal" evidence="1">
    <location>
        <begin position="13"/>
        <end position="128"/>
    </location>
</feature>
<accession>A0ABT8A2B8</accession>